<dbReference type="InterPro" id="IPR009839">
    <property type="entry name" value="SseB_N"/>
</dbReference>
<gene>
    <name evidence="3" type="ordered locus">Rumal_2819</name>
</gene>
<dbReference type="HOGENOM" id="CLU_1460273_0_0_9"/>
<dbReference type="KEGG" id="ral:Rumal_2819"/>
<organism evidence="3 4">
    <name type="scientific">Ruminococcus albus (strain ATCC 27210 / DSM 20455 / JCM 14654 / NCDO 2250 / 7)</name>
    <dbReference type="NCBI Taxonomy" id="697329"/>
    <lineage>
        <taxon>Bacteria</taxon>
        <taxon>Bacillati</taxon>
        <taxon>Bacillota</taxon>
        <taxon>Clostridia</taxon>
        <taxon>Eubacteriales</taxon>
        <taxon>Oscillospiraceae</taxon>
        <taxon>Ruminococcus</taxon>
    </lineage>
</organism>
<dbReference type="RefSeq" id="WP_013499403.1">
    <property type="nucleotide sequence ID" value="NC_014833.1"/>
</dbReference>
<evidence type="ECO:0000313" key="4">
    <source>
        <dbReference type="Proteomes" id="UP000006919"/>
    </source>
</evidence>
<proteinExistence type="predicted"/>
<feature type="domain" description="SseB protein N-terminal" evidence="2">
    <location>
        <begin position="22"/>
        <end position="161"/>
    </location>
</feature>
<evidence type="ECO:0000256" key="1">
    <source>
        <dbReference type="SAM" id="MobiDB-lite"/>
    </source>
</evidence>
<dbReference type="eggNOG" id="ENOG5032R83">
    <property type="taxonomic scope" value="Bacteria"/>
</dbReference>
<evidence type="ECO:0000259" key="2">
    <source>
        <dbReference type="Pfam" id="PF07179"/>
    </source>
</evidence>
<reference evidence="3 4" key="1">
    <citation type="journal article" date="2011" name="J. Bacteriol.">
        <title>Complete genome of the cellulolytic ruminal bacterium Ruminococcus albus 7.</title>
        <authorList>
            <person name="Suen G."/>
            <person name="Stevenson D.M."/>
            <person name="Bruce D.C."/>
            <person name="Chertkov O."/>
            <person name="Copeland A."/>
            <person name="Cheng J.F."/>
            <person name="Detter C."/>
            <person name="Detter J.C."/>
            <person name="Goodwin L.A."/>
            <person name="Han C.S."/>
            <person name="Hauser L.J."/>
            <person name="Ivanova N.N."/>
            <person name="Kyrpides N.C."/>
            <person name="Land M.L."/>
            <person name="Lapidus A."/>
            <person name="Lucas S."/>
            <person name="Ovchinnikova G."/>
            <person name="Pitluck S."/>
            <person name="Tapia R."/>
            <person name="Woyke T."/>
            <person name="Boyum J."/>
            <person name="Mead D."/>
            <person name="Weimer P.J."/>
        </authorList>
    </citation>
    <scope>NUCLEOTIDE SEQUENCE [LARGE SCALE GENOMIC DNA]</scope>
    <source>
        <strain evidence="4">ATCC 27210 / DSM 20455 / JCM 14654 / NCDO 2250 / 7</strain>
    </source>
</reference>
<name>E6UI01_RUMA7</name>
<dbReference type="AlphaFoldDB" id="E6UI01"/>
<accession>E6UI01</accession>
<dbReference type="EMBL" id="CP002403">
    <property type="protein sequence ID" value="ADU23288.1"/>
    <property type="molecule type" value="Genomic_DNA"/>
</dbReference>
<evidence type="ECO:0000313" key="3">
    <source>
        <dbReference type="EMBL" id="ADU23288.1"/>
    </source>
</evidence>
<sequence length="205" mass="22926">MAEQNLQISGKVSNEKIDNTALVEAINAMRKEFSADAQNKVINNALRSTFLIPAIIEKNQELVADENNHVQFKDKQEAKFMLVNKAVRDENGNQTGTISFFPVFTDAEELKKMETEQSYRPFAMKFSDIAFLTESTPNVEGFVVNPFTREHNLPFTKPMLESIKQTLINFKKSKDAAMVAAAEAEAQEAAEGEKPDITVSSSDEQ</sequence>
<protein>
    <recommendedName>
        <fullName evidence="2">SseB protein N-terminal domain-containing protein</fullName>
    </recommendedName>
</protein>
<dbReference type="STRING" id="697329.Rumal_2819"/>
<dbReference type="Pfam" id="PF07179">
    <property type="entry name" value="SseB"/>
    <property type="match status" value="1"/>
</dbReference>
<dbReference type="OrthoDB" id="1639333at2"/>
<dbReference type="Proteomes" id="UP000006919">
    <property type="component" value="Chromosome"/>
</dbReference>
<feature type="region of interest" description="Disordered" evidence="1">
    <location>
        <begin position="184"/>
        <end position="205"/>
    </location>
</feature>